<reference evidence="1" key="1">
    <citation type="submission" date="2013-11" db="EMBL/GenBank/DDBJ databases">
        <authorList>
            <person name="Hoang H.T."/>
            <person name="Killian M.L."/>
            <person name="Madson D.M."/>
            <person name="Arruda P.H.E."/>
            <person name="Sun D."/>
            <person name="Schwartz K.J."/>
            <person name="Yoon K."/>
        </authorList>
    </citation>
    <scope>NUCLEOTIDE SEQUENCE</scope>
    <source>
        <strain evidence="1">Colombian</strain>
    </source>
</reference>
<reference evidence="1" key="2">
    <citation type="journal article" date="2015" name="BMC Genomics">
        <title>Evidence of recent interspecies horizontal gene transfer regarding nucleopolyhedrovirus infection of Spodoptera frugiperda.</title>
        <authorList>
            <person name="Barrera G.P."/>
            <person name="Belaich M.N."/>
            <person name="Patarroyo M.A."/>
            <person name="Villamizar L.F."/>
            <person name="Ghiringhelli P.D."/>
        </authorList>
    </citation>
    <scope>NUCLEOTIDE SEQUENCE</scope>
    <source>
        <strain evidence="1">Colombian</strain>
    </source>
</reference>
<organism evidence="1">
    <name type="scientific">Spodoptera frugiperda nuclear polyhedrosis virus</name>
    <name type="common">SfNPV</name>
    <dbReference type="NCBI Taxonomy" id="10455"/>
    <lineage>
        <taxon>Viruses</taxon>
        <taxon>Viruses incertae sedis</taxon>
        <taxon>Naldaviricetes</taxon>
        <taxon>Lefavirales</taxon>
        <taxon>Baculoviridae</taxon>
        <taxon>Alphabaculovirus</taxon>
        <taxon>Alphabaculovirus spofrugiperdae</taxon>
    </lineage>
</organism>
<reference evidence="2" key="3">
    <citation type="submission" date="2019-02" db="EMBL/GenBank/DDBJ databases">
        <title>Genetic diversity of Spodoptera frugiperda multiple nucleopolyhedovirus and pathogenicity against corn- and rice-strain S. frugiperda larvae.</title>
        <authorList>
            <person name="Harrison R.L."/>
            <person name="Rowley D.L."/>
            <person name="Popham H.J."/>
        </authorList>
    </citation>
    <scope>NUCLEOTIDE SEQUENCE</scope>
    <source>
        <strain evidence="2">IIBBL BCIPV 459</strain>
    </source>
</reference>
<dbReference type="EMBL" id="MK503924">
    <property type="protein sequence ID" value="QED40080.1"/>
    <property type="molecule type" value="Genomic_DNA"/>
</dbReference>
<organismHost>
    <name type="scientific">Lepidoptera</name>
    <name type="common">moths &amp; butterflies</name>
    <dbReference type="NCBI Taxonomy" id="7088"/>
</organismHost>
<evidence type="ECO:0000313" key="1">
    <source>
        <dbReference type="EMBL" id="AIW01433.1"/>
    </source>
</evidence>
<name>A0A0R5RHK8_NPVSF</name>
<dbReference type="EMBL" id="KF891883">
    <property type="protein sequence ID" value="AIW01433.1"/>
    <property type="molecule type" value="Genomic_DNA"/>
</dbReference>
<sequence>MKNVSNIVYQSLCFNANAPLVLFGQRLIQDNERQAKYVLRDLVSKGYSLCVVVDRTEIITKIHPITKKKIKIDVSNKYINRMKKTLIKWGYPVKFAKFDEFKGYKYDIDTDDWDRVDYNGPQEDILVTIDGKQVTKQVPMLVRNDYIVNYYTDLKLKYNKNS</sequence>
<evidence type="ECO:0000313" key="2">
    <source>
        <dbReference type="EMBL" id="QED40080.1"/>
    </source>
</evidence>
<accession>A0A0R5RHK8</accession>
<protein>
    <submittedName>
        <fullName evidence="1">Uncharacterized protein</fullName>
    </submittedName>
</protein>
<proteinExistence type="predicted"/>